<dbReference type="EMBL" id="AAHPHN010000003">
    <property type="protein sequence ID" value="EBY8640661.1"/>
    <property type="molecule type" value="Genomic_DNA"/>
</dbReference>
<sequence>MSRNESTQITIGNDWTQITDGSADEVIQFYTVVDICRSPTKPADGSPSLRYEATTLTITAPDTAWIRAVYVDSAIVNIW</sequence>
<evidence type="ECO:0000313" key="1">
    <source>
        <dbReference type="EMBL" id="EAC0790484.1"/>
    </source>
</evidence>
<dbReference type="EMBL" id="AAAGSE010000094">
    <property type="protein sequence ID" value="EAC0790484.1"/>
    <property type="molecule type" value="Genomic_DNA"/>
</dbReference>
<reference evidence="1" key="1">
    <citation type="submission" date="2018-09" db="EMBL/GenBank/DDBJ databases">
        <authorList>
            <person name="Ashton P.M."/>
            <person name="Dallman T."/>
            <person name="Nair S."/>
            <person name="De Pinna E."/>
            <person name="Peters T."/>
            <person name="Grant K."/>
        </authorList>
    </citation>
    <scope>NUCLEOTIDE SEQUENCE [LARGE SCALE GENOMIC DNA]</scope>
    <source>
        <strain evidence="2">140692</strain>
        <strain evidence="1">412099</strain>
    </source>
</reference>
<evidence type="ECO:0000313" key="2">
    <source>
        <dbReference type="EMBL" id="EBY8640661.1"/>
    </source>
</evidence>
<gene>
    <name evidence="1" type="ORF">D6K54_27935</name>
    <name evidence="2" type="ORF">D6S17_03575</name>
</gene>
<protein>
    <submittedName>
        <fullName evidence="1">Uncharacterized protein</fullName>
    </submittedName>
</protein>
<accession>A0A3Z6QU12</accession>
<dbReference type="Proteomes" id="UP000839631">
    <property type="component" value="Unassembled WGS sequence"/>
</dbReference>
<organism evidence="1">
    <name type="scientific">Salmonella enterica subsp. enterica serovar Java</name>
    <dbReference type="NCBI Taxonomy" id="224729"/>
    <lineage>
        <taxon>Bacteria</taxon>
        <taxon>Pseudomonadati</taxon>
        <taxon>Pseudomonadota</taxon>
        <taxon>Gammaproteobacteria</taxon>
        <taxon>Enterobacterales</taxon>
        <taxon>Enterobacteriaceae</taxon>
        <taxon>Salmonella</taxon>
    </lineage>
</organism>
<dbReference type="AlphaFoldDB" id="A0A3Z6QU12"/>
<comment type="caution">
    <text evidence="1">The sequence shown here is derived from an EMBL/GenBank/DDBJ whole genome shotgun (WGS) entry which is preliminary data.</text>
</comment>
<proteinExistence type="predicted"/>
<name>A0A3Z6QU12_SALEB</name>